<keyword evidence="4" id="KW-0067">ATP-binding</keyword>
<dbReference type="InterPro" id="IPR023057">
    <property type="entry name" value="GlnE"/>
</dbReference>
<dbReference type="eggNOG" id="COG1391">
    <property type="taxonomic scope" value="Bacteria"/>
</dbReference>
<dbReference type="GO" id="GO:0000820">
    <property type="term" value="P:regulation of glutamine family amino acid metabolic process"/>
    <property type="evidence" value="ECO:0007669"/>
    <property type="project" value="TreeGrafter"/>
</dbReference>
<dbReference type="Pfam" id="PF08335">
    <property type="entry name" value="GlnD_UR_UTase"/>
    <property type="match status" value="2"/>
</dbReference>
<proteinExistence type="predicted"/>
<evidence type="ECO:0000313" key="10">
    <source>
        <dbReference type="Proteomes" id="UP000000376"/>
    </source>
</evidence>
<gene>
    <name evidence="9" type="ordered locus">Arch_0730</name>
</gene>
<feature type="domain" description="PII-uridylyltransferase/Glutamine-synthetase adenylyltransferase" evidence="8">
    <location>
        <begin position="293"/>
        <end position="430"/>
    </location>
</feature>
<dbReference type="NCBIfam" id="NF010707">
    <property type="entry name" value="PRK14109.1"/>
    <property type="match status" value="1"/>
</dbReference>
<name>D7BNG3_ARCHD</name>
<evidence type="ECO:0000256" key="2">
    <source>
        <dbReference type="ARBA" id="ARBA00022695"/>
    </source>
</evidence>
<dbReference type="Proteomes" id="UP000000376">
    <property type="component" value="Chromosome"/>
</dbReference>
<reference evidence="9 10" key="1">
    <citation type="journal article" date="2010" name="Stand. Genomic Sci.">
        <title>Complete genome sequence of Arcanobacterium haemolyticum type strain (11018).</title>
        <authorList>
            <person name="Yasawong M."/>
            <person name="Teshima H."/>
            <person name="Lapidus A."/>
            <person name="Nolan M."/>
            <person name="Lucas S."/>
            <person name="Glavina Del Rio T."/>
            <person name="Tice H."/>
            <person name="Cheng J."/>
            <person name="Bruce D."/>
            <person name="Detter C."/>
            <person name="Tapia R."/>
            <person name="Han C."/>
            <person name="Goodwin L."/>
            <person name="Pitluck S."/>
            <person name="Liolios K."/>
            <person name="Ivanova N."/>
            <person name="Mavromatis K."/>
            <person name="Mikhailova N."/>
            <person name="Pati A."/>
            <person name="Chen A."/>
            <person name="Palaniappan K."/>
            <person name="Land M."/>
            <person name="Hauser L."/>
            <person name="Chang Y."/>
            <person name="Jeffries C."/>
            <person name="Rohde M."/>
            <person name="Sikorski J."/>
            <person name="Pukall R."/>
            <person name="Goker M."/>
            <person name="Woyke T."/>
            <person name="Bristow J."/>
            <person name="Eisen J."/>
            <person name="Markowitz V."/>
            <person name="Hugenholtz P."/>
            <person name="Kyrpides N."/>
            <person name="Klenk H."/>
        </authorList>
    </citation>
    <scope>NUCLEOTIDE SEQUENCE [LARGE SCALE GENOMIC DNA]</scope>
    <source>
        <strain evidence="10">ATCC 9345 / DSM 20595 / CCUG 17215 / LMG 16163 / NBRC 15585 / NCTC 8452 / 11018</strain>
    </source>
</reference>
<keyword evidence="5" id="KW-0460">Magnesium</keyword>
<organism evidence="9 10">
    <name type="scientific">Arcanobacterium haemolyticum (strain ATCC 9345 / DSM 20595 / CCM 5947 / CCUG 17215 / LMG 16163 / NBRC 15585 / NCTC 8452 / 11018)</name>
    <dbReference type="NCBI Taxonomy" id="644284"/>
    <lineage>
        <taxon>Bacteria</taxon>
        <taxon>Bacillati</taxon>
        <taxon>Actinomycetota</taxon>
        <taxon>Actinomycetes</taxon>
        <taxon>Actinomycetales</taxon>
        <taxon>Actinomycetaceae</taxon>
        <taxon>Arcanobacterium</taxon>
    </lineage>
</organism>
<dbReference type="SUPFAM" id="SSF81301">
    <property type="entry name" value="Nucleotidyltransferase"/>
    <property type="match status" value="2"/>
</dbReference>
<evidence type="ECO:0000313" key="9">
    <source>
        <dbReference type="EMBL" id="ADH92462.1"/>
    </source>
</evidence>
<dbReference type="Gene3D" id="1.20.120.330">
    <property type="entry name" value="Nucleotidyltransferases domain 2"/>
    <property type="match status" value="2"/>
</dbReference>
<dbReference type="InterPro" id="IPR005190">
    <property type="entry name" value="GlnE_rpt_dom"/>
</dbReference>
<dbReference type="Gene3D" id="3.30.460.10">
    <property type="entry name" value="Beta Polymerase, domain 2"/>
    <property type="match status" value="2"/>
</dbReference>
<feature type="domain" description="Glutamate-ammonia ligase adenylyltransferase repeated" evidence="7">
    <location>
        <begin position="52"/>
        <end position="267"/>
    </location>
</feature>
<dbReference type="InterPro" id="IPR013546">
    <property type="entry name" value="PII_UdlTrfase/GS_AdlTrfase"/>
</dbReference>
<keyword evidence="3" id="KW-0547">Nucleotide-binding</keyword>
<evidence type="ECO:0000256" key="1">
    <source>
        <dbReference type="ARBA" id="ARBA00022679"/>
    </source>
</evidence>
<evidence type="ECO:0000259" key="8">
    <source>
        <dbReference type="Pfam" id="PF08335"/>
    </source>
</evidence>
<sequence length="937" mass="104511">MEPHPNALYTRAADLHIARAAIERLEENHPNPSAFRHTLHKQPDTATRIGAIMGMSSALADIVIVHPELVGSVDERIDARLEVPEYAEEREQIDALRLAYYRRLIAIAATDLVHDYPEDYVSDVARALADLAGHTLDAATGMARRFVPESERIDFAIIAMGKTGAAELNYISDVDVIYVAQPRDAQTSEEESARIGAAMATWISHAVSAPGPVPALWELDANLRPEGKNGPLVRTVASHKAYYDRWAQPWEFQALLKARPIAGDLALADAYMAQMWPMVWDVANRDGFVESVRRMRERVEAHVPRARANRQLKLGAGGLRDIEFTVQLLQLVHGRTDESLRVRGTIEAIGALVHGGYIGREAGGRLEEHYRFLRLLEHRIQLQRLRRSHEVPPVGSLGRIAASMGMDAPELERRWQKVRADVRELHTAIFYHPLLPSLASLDADNVVLEEAAAGERLAAIGFRDPARALRNLHALSSGLSRTAVIQRHVLPAMIGWMAEAVEPDHGLNAFRDVSERLGSTSWYMRLLRDSAVVAPRLAHVLSTSRYVAQMLPTLPDAILWFDDDDLLAPRHRADMVSELDALMKRRSDPRDQAMAGRYLRRREMLRMAIGQVLRAVSPEQVREALSDVMDLAVSAALRAAVGDNPLGLRHAVIALGRLGGREIGYVSDADLMFVYEAPDGVSDDDAYREAQRVTTDTLAFLKTAGAEPAIDADIKLRPEGKHGAITRSVSSYLAYYERWGETWERQALLRARFCAGDEDMAKRWTDGISTFRYPPAGLSPQQIRDIRILKTRMENERLPRGTDPSRHVKLGRGGLTDVEWTIQLSQLTYAGRNENLQQTNTIGAIHNATECGLIDLDSARKLTSAWKHASLIRDLNFLATGKTGTTVDIMPDDPHTLRLIAAIAGKPETESHDIPETYLRDSRRARTVTNKLFYEEN</sequence>
<dbReference type="GO" id="GO:0005829">
    <property type="term" value="C:cytosol"/>
    <property type="evidence" value="ECO:0007669"/>
    <property type="project" value="TreeGrafter"/>
</dbReference>
<dbReference type="SUPFAM" id="SSF81593">
    <property type="entry name" value="Nucleotidyltransferase substrate binding subunit/domain"/>
    <property type="match status" value="2"/>
</dbReference>
<dbReference type="RefSeq" id="WP_013169960.1">
    <property type="nucleotide sequence ID" value="NC_014218.1"/>
</dbReference>
<dbReference type="STRING" id="644284.Arch_0730"/>
<protein>
    <submittedName>
        <fullName evidence="9">(Glutamate--ammonia-ligase) adenylyltransferase</fullName>
        <ecNumber evidence="9">2.7.7.42</ecNumber>
    </submittedName>
</protein>
<evidence type="ECO:0000256" key="4">
    <source>
        <dbReference type="ARBA" id="ARBA00022840"/>
    </source>
</evidence>
<dbReference type="KEGG" id="ahe:Arch_0730"/>
<dbReference type="AlphaFoldDB" id="D7BNG3"/>
<keyword evidence="6" id="KW-0511">Multifunctional enzyme</keyword>
<evidence type="ECO:0000256" key="5">
    <source>
        <dbReference type="ARBA" id="ARBA00022842"/>
    </source>
</evidence>
<dbReference type="Pfam" id="PF03710">
    <property type="entry name" value="GlnE"/>
    <property type="match status" value="2"/>
</dbReference>
<dbReference type="CDD" id="cd05401">
    <property type="entry name" value="NT_GlnE_GlnD_like"/>
    <property type="match status" value="2"/>
</dbReference>
<keyword evidence="2 9" id="KW-0548">Nucleotidyltransferase</keyword>
<feature type="domain" description="PII-uridylyltransferase/Glutamine-synthetase adenylyltransferase" evidence="8">
    <location>
        <begin position="805"/>
        <end position="913"/>
    </location>
</feature>
<evidence type="ECO:0000256" key="6">
    <source>
        <dbReference type="ARBA" id="ARBA00023268"/>
    </source>
</evidence>
<dbReference type="GO" id="GO:0005524">
    <property type="term" value="F:ATP binding"/>
    <property type="evidence" value="ECO:0007669"/>
    <property type="project" value="UniProtKB-KW"/>
</dbReference>
<dbReference type="EC" id="2.7.7.42" evidence="9"/>
<accession>D7BNG3</accession>
<keyword evidence="10" id="KW-1185">Reference proteome</keyword>
<dbReference type="PANTHER" id="PTHR30621:SF0">
    <property type="entry name" value="BIFUNCTIONAL GLUTAMINE SYNTHETASE ADENYLYLTRANSFERASE_ADENYLYL-REMOVING ENZYME"/>
    <property type="match status" value="1"/>
</dbReference>
<evidence type="ECO:0000259" key="7">
    <source>
        <dbReference type="Pfam" id="PF03710"/>
    </source>
</evidence>
<keyword evidence="1 9" id="KW-0808">Transferase</keyword>
<dbReference type="EMBL" id="CP002045">
    <property type="protein sequence ID" value="ADH92462.1"/>
    <property type="molecule type" value="Genomic_DNA"/>
</dbReference>
<dbReference type="PANTHER" id="PTHR30621">
    <property type="entry name" value="GLUTAMINE SYNTHETASE ADENYLYLTRANSFERASE"/>
    <property type="match status" value="1"/>
</dbReference>
<evidence type="ECO:0000256" key="3">
    <source>
        <dbReference type="ARBA" id="ARBA00022741"/>
    </source>
</evidence>
<feature type="domain" description="Glutamate-ammonia ligase adenylyltransferase repeated" evidence="7">
    <location>
        <begin position="536"/>
        <end position="762"/>
    </location>
</feature>
<dbReference type="HOGENOM" id="CLU_006233_1_0_11"/>
<dbReference type="InterPro" id="IPR043519">
    <property type="entry name" value="NT_sf"/>
</dbReference>
<dbReference type="GO" id="GO:0008882">
    <property type="term" value="F:[glutamate-ammonia-ligase] adenylyltransferase activity"/>
    <property type="evidence" value="ECO:0007669"/>
    <property type="project" value="UniProtKB-EC"/>
</dbReference>